<gene>
    <name evidence="2" type="ORF">KQP761_LOCUS14662</name>
</gene>
<protein>
    <submittedName>
        <fullName evidence="2">Uncharacterized protein</fullName>
    </submittedName>
</protein>
<name>A0A815TCB6_9BILA</name>
<feature type="compositionally biased region" description="Polar residues" evidence="1">
    <location>
        <begin position="377"/>
        <end position="401"/>
    </location>
</feature>
<organism evidence="2 3">
    <name type="scientific">Rotaria magnacalcarata</name>
    <dbReference type="NCBI Taxonomy" id="392030"/>
    <lineage>
        <taxon>Eukaryota</taxon>
        <taxon>Metazoa</taxon>
        <taxon>Spiralia</taxon>
        <taxon>Gnathifera</taxon>
        <taxon>Rotifera</taxon>
        <taxon>Eurotatoria</taxon>
        <taxon>Bdelloidea</taxon>
        <taxon>Philodinida</taxon>
        <taxon>Philodinidae</taxon>
        <taxon>Rotaria</taxon>
    </lineage>
</organism>
<proteinExistence type="predicted"/>
<accession>A0A815TCB6</accession>
<reference evidence="2" key="1">
    <citation type="submission" date="2021-02" db="EMBL/GenBank/DDBJ databases">
        <authorList>
            <person name="Nowell W R."/>
        </authorList>
    </citation>
    <scope>NUCLEOTIDE SEQUENCE</scope>
</reference>
<evidence type="ECO:0000313" key="2">
    <source>
        <dbReference type="EMBL" id="CAF1501833.1"/>
    </source>
</evidence>
<dbReference type="AlphaFoldDB" id="A0A815TCB6"/>
<sequence>MYCPVLHLKQDSTFIAFVSSDSIWKNAKISAVFNSFLAEFTSCIRKILNIESPAHNLTMKKKSSPTRVKISSGKIDVSINVLSSCKFEFILHNKFDKIIMSTSYTFDYLPIEVLQLRGYDFFQFIKSTLGEPEAHLLNKVAVKSISALLITEDPLDIFNYDVEDDELENLKSQLCFKLKNQKLLIKPGVISGFRSLKDALKKRVNEALTRTKKKSFNFNPSSISSLPTTIATRPLPNRLSLSEHKEYVLKFINKWCLENKENFELENFDLEENVDFIVNIELDENSDVRASIKCKCNKLILLGKNDNKIQVSNYYKHLQSIACDHMKQIKNAARNLKSIQQQQSSIAGILTAAAQSQTSLIQFSAVSPIATQETFDSNTSTLSNQVTSNGKRRLTSQSKQHGPSKRSRI</sequence>
<feature type="region of interest" description="Disordered" evidence="1">
    <location>
        <begin position="377"/>
        <end position="409"/>
    </location>
</feature>
<dbReference type="Proteomes" id="UP000663834">
    <property type="component" value="Unassembled WGS sequence"/>
</dbReference>
<evidence type="ECO:0000256" key="1">
    <source>
        <dbReference type="SAM" id="MobiDB-lite"/>
    </source>
</evidence>
<dbReference type="EMBL" id="CAJNOW010007028">
    <property type="protein sequence ID" value="CAF1501833.1"/>
    <property type="molecule type" value="Genomic_DNA"/>
</dbReference>
<comment type="caution">
    <text evidence="2">The sequence shown here is derived from an EMBL/GenBank/DDBJ whole genome shotgun (WGS) entry which is preliminary data.</text>
</comment>
<evidence type="ECO:0000313" key="3">
    <source>
        <dbReference type="Proteomes" id="UP000663834"/>
    </source>
</evidence>
<dbReference type="OrthoDB" id="10015352at2759"/>